<comment type="caution">
    <text evidence="6">The sequence shown here is derived from an EMBL/GenBank/DDBJ whole genome shotgun (WGS) entry which is preliminary data.</text>
</comment>
<dbReference type="PROSITE" id="PS00687">
    <property type="entry name" value="ALDEHYDE_DEHYDR_GLU"/>
    <property type="match status" value="1"/>
</dbReference>
<dbReference type="InterPro" id="IPR010102">
    <property type="entry name" value="Succ_semiAld_DH"/>
</dbReference>
<dbReference type="PROSITE" id="PS00070">
    <property type="entry name" value="ALDEHYDE_DEHYDR_CYS"/>
    <property type="match status" value="1"/>
</dbReference>
<dbReference type="InterPro" id="IPR016162">
    <property type="entry name" value="Ald_DH_N"/>
</dbReference>
<proteinExistence type="inferred from homology"/>
<dbReference type="Proteomes" id="UP001501747">
    <property type="component" value="Unassembled WGS sequence"/>
</dbReference>
<evidence type="ECO:0000256" key="4">
    <source>
        <dbReference type="RuleBase" id="RU003345"/>
    </source>
</evidence>
<dbReference type="NCBIfam" id="TIGR01780">
    <property type="entry name" value="SSADH"/>
    <property type="match status" value="1"/>
</dbReference>
<organism evidence="6 7">
    <name type="scientific">Allokutzneria multivorans</name>
    <dbReference type="NCBI Taxonomy" id="1142134"/>
    <lineage>
        <taxon>Bacteria</taxon>
        <taxon>Bacillati</taxon>
        <taxon>Actinomycetota</taxon>
        <taxon>Actinomycetes</taxon>
        <taxon>Pseudonocardiales</taxon>
        <taxon>Pseudonocardiaceae</taxon>
        <taxon>Allokutzneria</taxon>
    </lineage>
</organism>
<dbReference type="InterPro" id="IPR016161">
    <property type="entry name" value="Ald_DH/histidinol_DH"/>
</dbReference>
<evidence type="ECO:0000259" key="5">
    <source>
        <dbReference type="Pfam" id="PF00171"/>
    </source>
</evidence>
<dbReference type="InterPro" id="IPR016160">
    <property type="entry name" value="Ald_DH_CS_CYS"/>
</dbReference>
<dbReference type="PANTHER" id="PTHR43353">
    <property type="entry name" value="SUCCINATE-SEMIALDEHYDE DEHYDROGENASE, MITOCHONDRIAL"/>
    <property type="match status" value="1"/>
</dbReference>
<comment type="similarity">
    <text evidence="1 4">Belongs to the aldehyde dehydrogenase family.</text>
</comment>
<dbReference type="SUPFAM" id="SSF53720">
    <property type="entry name" value="ALDH-like"/>
    <property type="match status" value="1"/>
</dbReference>
<feature type="active site" evidence="3">
    <location>
        <position position="260"/>
    </location>
</feature>
<dbReference type="InterPro" id="IPR029510">
    <property type="entry name" value="Ald_DH_CS_GLU"/>
</dbReference>
<keyword evidence="7" id="KW-1185">Reference proteome</keyword>
<dbReference type="Gene3D" id="3.40.605.10">
    <property type="entry name" value="Aldehyde Dehydrogenase, Chain A, domain 1"/>
    <property type="match status" value="1"/>
</dbReference>
<dbReference type="Pfam" id="PF00171">
    <property type="entry name" value="Aldedh"/>
    <property type="match status" value="1"/>
</dbReference>
<gene>
    <name evidence="6" type="primary">gabD</name>
    <name evidence="6" type="ORF">GCM10022247_54960</name>
</gene>
<evidence type="ECO:0000256" key="3">
    <source>
        <dbReference type="PROSITE-ProRule" id="PRU10007"/>
    </source>
</evidence>
<sequence length="487" mass="51574">MSNTLEDWVPAELLRDRGLIDGVWTAADTGAEFEVTNPASGEVLARVPDMGAPETSVAIEAAERAQRLWAARTASERAEVLFRWRDLVLENQDALARLLTLEQGKPFAEARGEIGYAASFLRFYGEEARRIRGETIPSASADTRIVVLRQPIGVAACITPWNFPAAMITRKAAPAIAAGCAVVMKPAELTPLSALALAALAERAGMPAGVLNIVTGGPQAIGAELCASPAVRALSFTGSTDVGRLLSAQCAPTVKKLSLELGGNAPFIVFDDADLDAAVEGAVLSKYRHSGQTCVCTNRFLVQDGIYDAFTERFTSRVAQLTVGNGMLDGVQVGPLIDDRALGKVQAHVADALDNGAKLLTGGEHLGGTFYAPTVLGEATTGMRLATEETFGPVAALFRFGEEAEAIQLANDTEYGLGGYFYTRDIGRVWRVAEQLETGMVGINSAMLSVEIAPFGGVKQSGIGREGSHHGIDEFVELKYLAFGGIQ</sequence>
<accession>A0ABP7TAX1</accession>
<evidence type="ECO:0000313" key="6">
    <source>
        <dbReference type="EMBL" id="GAA4023582.1"/>
    </source>
</evidence>
<keyword evidence="2 4" id="KW-0560">Oxidoreductase</keyword>
<dbReference type="CDD" id="cd07103">
    <property type="entry name" value="ALDH_F5_SSADH_GabD"/>
    <property type="match status" value="1"/>
</dbReference>
<evidence type="ECO:0000256" key="2">
    <source>
        <dbReference type="ARBA" id="ARBA00023002"/>
    </source>
</evidence>
<dbReference type="InterPro" id="IPR016163">
    <property type="entry name" value="Ald_DH_C"/>
</dbReference>
<name>A0ABP7TAX1_9PSEU</name>
<dbReference type="RefSeq" id="WP_344880628.1">
    <property type="nucleotide sequence ID" value="NZ_BAABAL010000018.1"/>
</dbReference>
<evidence type="ECO:0000313" key="7">
    <source>
        <dbReference type="Proteomes" id="UP001501747"/>
    </source>
</evidence>
<feature type="domain" description="Aldehyde dehydrogenase" evidence="5">
    <location>
        <begin position="24"/>
        <end position="480"/>
    </location>
</feature>
<dbReference type="Gene3D" id="3.40.309.10">
    <property type="entry name" value="Aldehyde Dehydrogenase, Chain A, domain 2"/>
    <property type="match status" value="1"/>
</dbReference>
<dbReference type="EMBL" id="BAABAL010000018">
    <property type="protein sequence ID" value="GAA4023582.1"/>
    <property type="molecule type" value="Genomic_DNA"/>
</dbReference>
<evidence type="ECO:0000256" key="1">
    <source>
        <dbReference type="ARBA" id="ARBA00009986"/>
    </source>
</evidence>
<reference evidence="7" key="1">
    <citation type="journal article" date="2019" name="Int. J. Syst. Evol. Microbiol.">
        <title>The Global Catalogue of Microorganisms (GCM) 10K type strain sequencing project: providing services to taxonomists for standard genome sequencing and annotation.</title>
        <authorList>
            <consortium name="The Broad Institute Genomics Platform"/>
            <consortium name="The Broad Institute Genome Sequencing Center for Infectious Disease"/>
            <person name="Wu L."/>
            <person name="Ma J."/>
        </authorList>
    </citation>
    <scope>NUCLEOTIDE SEQUENCE [LARGE SCALE GENOMIC DNA]</scope>
    <source>
        <strain evidence="7">JCM 17342</strain>
    </source>
</reference>
<protein>
    <submittedName>
        <fullName evidence="6">NADP-dependent succinate-semialdehyde dehydrogenase</fullName>
    </submittedName>
</protein>
<dbReference type="PANTHER" id="PTHR43353:SF5">
    <property type="entry name" value="SUCCINATE-SEMIALDEHYDE DEHYDROGENASE, MITOCHONDRIAL"/>
    <property type="match status" value="1"/>
</dbReference>
<dbReference type="InterPro" id="IPR050740">
    <property type="entry name" value="Aldehyde_DH_Superfamily"/>
</dbReference>
<dbReference type="InterPro" id="IPR015590">
    <property type="entry name" value="Aldehyde_DH_dom"/>
</dbReference>